<dbReference type="InterPro" id="IPR010982">
    <property type="entry name" value="Lambda_DNA-bd_dom_sf"/>
</dbReference>
<dbReference type="EMBL" id="JABRWJ010000002">
    <property type="protein sequence ID" value="NRF66962.1"/>
    <property type="molecule type" value="Genomic_DNA"/>
</dbReference>
<dbReference type="RefSeq" id="WP_173122055.1">
    <property type="nucleotide sequence ID" value="NZ_JABRWJ010000002.1"/>
</dbReference>
<evidence type="ECO:0000259" key="1">
    <source>
        <dbReference type="PROSITE" id="PS50943"/>
    </source>
</evidence>
<feature type="domain" description="HTH cro/C1-type" evidence="1">
    <location>
        <begin position="13"/>
        <end position="68"/>
    </location>
</feature>
<proteinExistence type="predicted"/>
<dbReference type="CDD" id="cd00093">
    <property type="entry name" value="HTH_XRE"/>
    <property type="match status" value="1"/>
</dbReference>
<protein>
    <submittedName>
        <fullName evidence="2">Helix-turn-helix domain-containing protein</fullName>
    </submittedName>
</protein>
<reference evidence="2 3" key="1">
    <citation type="submission" date="2020-05" db="EMBL/GenBank/DDBJ databases">
        <title>Aquincola sp. isolate from soil.</title>
        <authorList>
            <person name="Han J."/>
            <person name="Kim D.-U."/>
        </authorList>
    </citation>
    <scope>NUCLEOTIDE SEQUENCE [LARGE SCALE GENOMIC DNA]</scope>
    <source>
        <strain evidence="2 3">S2</strain>
    </source>
</reference>
<gene>
    <name evidence="2" type="ORF">HLB44_08200</name>
</gene>
<evidence type="ECO:0000313" key="3">
    <source>
        <dbReference type="Proteomes" id="UP000737171"/>
    </source>
</evidence>
<name>A0ABX2EEB4_9BURK</name>
<sequence>MQVHTLAELGTAVRSARKALGLTQDVAAATCGVSVPFLNQLEGGKRAGLSTTKVLEVCAALGLQIHVHGPGQTAEDRHGR</sequence>
<comment type="caution">
    <text evidence="2">The sequence shown here is derived from an EMBL/GenBank/DDBJ whole genome shotgun (WGS) entry which is preliminary data.</text>
</comment>
<dbReference type="Proteomes" id="UP000737171">
    <property type="component" value="Unassembled WGS sequence"/>
</dbReference>
<dbReference type="PROSITE" id="PS50943">
    <property type="entry name" value="HTH_CROC1"/>
    <property type="match status" value="1"/>
</dbReference>
<evidence type="ECO:0000313" key="2">
    <source>
        <dbReference type="EMBL" id="NRF66962.1"/>
    </source>
</evidence>
<dbReference type="SUPFAM" id="SSF47413">
    <property type="entry name" value="lambda repressor-like DNA-binding domains"/>
    <property type="match status" value="1"/>
</dbReference>
<accession>A0ABX2EEB4</accession>
<keyword evidence="3" id="KW-1185">Reference proteome</keyword>
<dbReference type="InterPro" id="IPR001387">
    <property type="entry name" value="Cro/C1-type_HTH"/>
</dbReference>
<organism evidence="2 3">
    <name type="scientific">Pseudaquabacterium terrae</name>
    <dbReference type="NCBI Taxonomy" id="2732868"/>
    <lineage>
        <taxon>Bacteria</taxon>
        <taxon>Pseudomonadati</taxon>
        <taxon>Pseudomonadota</taxon>
        <taxon>Betaproteobacteria</taxon>
        <taxon>Burkholderiales</taxon>
        <taxon>Sphaerotilaceae</taxon>
        <taxon>Pseudaquabacterium</taxon>
    </lineage>
</organism>
<dbReference type="Gene3D" id="1.10.260.40">
    <property type="entry name" value="lambda repressor-like DNA-binding domains"/>
    <property type="match status" value="1"/>
</dbReference>
<dbReference type="SMART" id="SM00530">
    <property type="entry name" value="HTH_XRE"/>
    <property type="match status" value="1"/>
</dbReference>
<dbReference type="Pfam" id="PF13560">
    <property type="entry name" value="HTH_31"/>
    <property type="match status" value="1"/>
</dbReference>